<dbReference type="RefSeq" id="XP_029320543.1">
    <property type="nucleotide sequence ID" value="XM_029464684.1"/>
</dbReference>
<dbReference type="KEGG" id="pkz:C5L36_0B03190"/>
<accession>A0A2U9R1L2</accession>
<dbReference type="EMBL" id="CP028774">
    <property type="protein sequence ID" value="AWU75066.1"/>
    <property type="molecule type" value="Genomic_DNA"/>
</dbReference>
<dbReference type="AlphaFoldDB" id="A0A2U9R1L2"/>
<proteinExistence type="predicted"/>
<dbReference type="Proteomes" id="UP000249293">
    <property type="component" value="Chromosome 2"/>
</dbReference>
<reference evidence="1 2" key="1">
    <citation type="submission" date="2018-06" db="EMBL/GenBank/DDBJ databases">
        <title>Population genomics shows no distinction between pathogenic Candida krusei and environmental Pichia kudriavzevii: One species, four names.</title>
        <authorList>
            <person name="Douglass A.P."/>
            <person name="Offei B."/>
            <person name="Braun-Galleani S."/>
            <person name="Coughlan A.Y."/>
            <person name="Martos A."/>
            <person name="Ortiz-Merino R.A."/>
            <person name="Byrne K.P."/>
            <person name="Wolfe K.H."/>
        </authorList>
    </citation>
    <scope>NUCLEOTIDE SEQUENCE [LARGE SCALE GENOMIC DNA]</scope>
    <source>
        <strain evidence="1 2">CBS573</strain>
    </source>
</reference>
<gene>
    <name evidence="1" type="ORF">C5L36_0B03190</name>
</gene>
<organism evidence="1 2">
    <name type="scientific">Pichia kudriavzevii</name>
    <name type="common">Yeast</name>
    <name type="synonym">Issatchenkia orientalis</name>
    <dbReference type="NCBI Taxonomy" id="4909"/>
    <lineage>
        <taxon>Eukaryota</taxon>
        <taxon>Fungi</taxon>
        <taxon>Dikarya</taxon>
        <taxon>Ascomycota</taxon>
        <taxon>Saccharomycotina</taxon>
        <taxon>Pichiomycetes</taxon>
        <taxon>Pichiales</taxon>
        <taxon>Pichiaceae</taxon>
        <taxon>Pichia</taxon>
    </lineage>
</organism>
<name>A0A2U9R1L2_PICKU</name>
<protein>
    <submittedName>
        <fullName evidence="1">Uncharacterized protein</fullName>
    </submittedName>
</protein>
<evidence type="ECO:0000313" key="1">
    <source>
        <dbReference type="EMBL" id="AWU75066.1"/>
    </source>
</evidence>
<keyword evidence="2" id="KW-1185">Reference proteome</keyword>
<sequence length="167" mass="18893">MFLFFVPLWCSSVQEKRVDNKGLEISVRDNDTSQQSEERTRECTPLLHIPKRQRVYVMELQGECSTGTRDGADGEAPQNTRIGRGGESILWALWDSLPWSSGQSRPLPPQKAISLVSKSHWPMRGRANSQWKVANVKLKENGQLSLKVETGNLCGFNMEKSLCKFNN</sequence>
<dbReference type="VEuPathDB" id="FungiDB:C5L36_0B03190"/>
<dbReference type="GeneID" id="40382831"/>
<evidence type="ECO:0000313" key="2">
    <source>
        <dbReference type="Proteomes" id="UP000249293"/>
    </source>
</evidence>